<comment type="subcellular location">
    <subcellularLocation>
        <location evidence="1">Cell membrane</location>
        <topology evidence="1">Multi-pass membrane protein</topology>
    </subcellularLocation>
</comment>
<evidence type="ECO:0000256" key="4">
    <source>
        <dbReference type="ARBA" id="ARBA00022989"/>
    </source>
</evidence>
<feature type="transmembrane region" description="Helical" evidence="6">
    <location>
        <begin position="195"/>
        <end position="215"/>
    </location>
</feature>
<proteinExistence type="predicted"/>
<name>A0A1X9NFU6_9GAMM</name>
<keyword evidence="5 6" id="KW-0472">Membrane</keyword>
<dbReference type="KEGG" id="osg:BST96_18510"/>
<accession>A0A1X9NFU6</accession>
<sequence length="217" mass="24178">MSQQKTLVWNLHTRLFHWLLLVVFTVSMATGLLGDIDLMEWHLISGYGVLALLCFRVLTGLFALDHAHFLRLPLSPRAVINYLRGQSNHSGHSPLGSWAVVIMLLTLLAQTLSGLLTTDEIFTEGPWVAWADERWISVASVIHANNYRLLLLLVALHLSAIGFYWLVRKNNLVKPMISGYISQQDGAQAAKPISLLRLCFLTAIAALSAWLLVTISP</sequence>
<reference evidence="8 9" key="1">
    <citation type="submission" date="2016-11" db="EMBL/GenBank/DDBJ databases">
        <title>Trade-off between light-utilization and light-protection in marine flavobacteria.</title>
        <authorList>
            <person name="Kumagai Y."/>
        </authorList>
    </citation>
    <scope>NUCLEOTIDE SEQUENCE [LARGE SCALE GENOMIC DNA]</scope>
    <source>
        <strain evidence="8 9">NBRC 107125</strain>
    </source>
</reference>
<dbReference type="AlphaFoldDB" id="A0A1X9NFU6"/>
<dbReference type="RefSeq" id="WP_085760111.1">
    <property type="nucleotide sequence ID" value="NZ_CP019343.1"/>
</dbReference>
<evidence type="ECO:0000313" key="8">
    <source>
        <dbReference type="EMBL" id="ARN75914.1"/>
    </source>
</evidence>
<dbReference type="GO" id="GO:0005886">
    <property type="term" value="C:plasma membrane"/>
    <property type="evidence" value="ECO:0007669"/>
    <property type="project" value="UniProtKB-SubCell"/>
</dbReference>
<dbReference type="SUPFAM" id="SSF81342">
    <property type="entry name" value="Transmembrane di-heme cytochromes"/>
    <property type="match status" value="1"/>
</dbReference>
<evidence type="ECO:0000256" key="2">
    <source>
        <dbReference type="ARBA" id="ARBA00022475"/>
    </source>
</evidence>
<evidence type="ECO:0000313" key="9">
    <source>
        <dbReference type="Proteomes" id="UP000193450"/>
    </source>
</evidence>
<dbReference type="GO" id="GO:0009055">
    <property type="term" value="F:electron transfer activity"/>
    <property type="evidence" value="ECO:0007669"/>
    <property type="project" value="InterPro"/>
</dbReference>
<dbReference type="EMBL" id="CP019343">
    <property type="protein sequence ID" value="ARN75914.1"/>
    <property type="molecule type" value="Genomic_DNA"/>
</dbReference>
<dbReference type="Proteomes" id="UP000193450">
    <property type="component" value="Chromosome"/>
</dbReference>
<dbReference type="GO" id="GO:0020037">
    <property type="term" value="F:heme binding"/>
    <property type="evidence" value="ECO:0007669"/>
    <property type="project" value="TreeGrafter"/>
</dbReference>
<keyword evidence="9" id="KW-1185">Reference proteome</keyword>
<dbReference type="InterPro" id="IPR051542">
    <property type="entry name" value="Hydrogenase_cytochrome"/>
</dbReference>
<gene>
    <name evidence="8" type="ORF">BST96_18510</name>
</gene>
<keyword evidence="3 6" id="KW-0812">Transmembrane</keyword>
<evidence type="ECO:0000256" key="5">
    <source>
        <dbReference type="ARBA" id="ARBA00023136"/>
    </source>
</evidence>
<evidence type="ECO:0000259" key="7">
    <source>
        <dbReference type="Pfam" id="PF01292"/>
    </source>
</evidence>
<dbReference type="GO" id="GO:0022904">
    <property type="term" value="P:respiratory electron transport chain"/>
    <property type="evidence" value="ECO:0007669"/>
    <property type="project" value="InterPro"/>
</dbReference>
<feature type="transmembrane region" description="Helical" evidence="6">
    <location>
        <begin position="147"/>
        <end position="167"/>
    </location>
</feature>
<dbReference type="PANTHER" id="PTHR30485:SF2">
    <property type="entry name" value="BLL0597 PROTEIN"/>
    <property type="match status" value="1"/>
</dbReference>
<feature type="domain" description="Cytochrome b561 bacterial/Ni-hydrogenase" evidence="7">
    <location>
        <begin position="8"/>
        <end position="179"/>
    </location>
</feature>
<dbReference type="InterPro" id="IPR011577">
    <property type="entry name" value="Cyt_b561_bac/Ni-Hgenase"/>
</dbReference>
<feature type="transmembrane region" description="Helical" evidence="6">
    <location>
        <begin position="95"/>
        <end position="116"/>
    </location>
</feature>
<organism evidence="8 9">
    <name type="scientific">Oceanicoccus sagamiensis</name>
    <dbReference type="NCBI Taxonomy" id="716816"/>
    <lineage>
        <taxon>Bacteria</taxon>
        <taxon>Pseudomonadati</taxon>
        <taxon>Pseudomonadota</taxon>
        <taxon>Gammaproteobacteria</taxon>
        <taxon>Cellvibrionales</taxon>
        <taxon>Spongiibacteraceae</taxon>
        <taxon>Oceanicoccus</taxon>
    </lineage>
</organism>
<dbReference type="InterPro" id="IPR016174">
    <property type="entry name" value="Di-haem_cyt_TM"/>
</dbReference>
<dbReference type="Gene3D" id="1.20.950.20">
    <property type="entry name" value="Transmembrane di-heme cytochromes, Chain C"/>
    <property type="match status" value="1"/>
</dbReference>
<evidence type="ECO:0000256" key="6">
    <source>
        <dbReference type="SAM" id="Phobius"/>
    </source>
</evidence>
<protein>
    <recommendedName>
        <fullName evidence="7">Cytochrome b561 bacterial/Ni-hydrogenase domain-containing protein</fullName>
    </recommendedName>
</protein>
<dbReference type="OrthoDB" id="196472at2"/>
<keyword evidence="2" id="KW-1003">Cell membrane</keyword>
<dbReference type="PANTHER" id="PTHR30485">
    <property type="entry name" value="NI/FE-HYDROGENASE 1 B-TYPE CYTOCHROME SUBUNIT"/>
    <property type="match status" value="1"/>
</dbReference>
<dbReference type="STRING" id="716816.BST96_18510"/>
<feature type="transmembrane region" description="Helical" evidence="6">
    <location>
        <begin position="44"/>
        <end position="64"/>
    </location>
</feature>
<keyword evidence="4 6" id="KW-1133">Transmembrane helix</keyword>
<evidence type="ECO:0000256" key="3">
    <source>
        <dbReference type="ARBA" id="ARBA00022692"/>
    </source>
</evidence>
<evidence type="ECO:0000256" key="1">
    <source>
        <dbReference type="ARBA" id="ARBA00004651"/>
    </source>
</evidence>
<dbReference type="Pfam" id="PF01292">
    <property type="entry name" value="Ni_hydr_CYTB"/>
    <property type="match status" value="1"/>
</dbReference>